<name>A0ABT7HWH1_MAMSC</name>
<dbReference type="RefSeq" id="WP_285369497.1">
    <property type="nucleotide sequence ID" value="NZ_JAPNQM010000001.1"/>
</dbReference>
<evidence type="ECO:0000313" key="1">
    <source>
        <dbReference type="EMBL" id="MDL0116496.1"/>
    </source>
</evidence>
<gene>
    <name evidence="1" type="ORF">OWO77_05850</name>
</gene>
<reference evidence="1" key="2">
    <citation type="journal article" date="2023" name="Vet. Microbiol.">
        <title>Emergence of livestock-associated Mammaliicoccus sciuri ST71 co-harbouring mecA and mecC genes in Brazil.</title>
        <authorList>
            <person name="de Moura G.S."/>
            <person name="de Carvalho E."/>
            <person name="Ramos Sanchez E.M."/>
            <person name="Sellera F.P."/>
            <person name="Marques M.F.S."/>
            <person name="Heinemann M.B."/>
            <person name="De Vliegher S."/>
            <person name="Souza F.N."/>
            <person name="Mota R.A."/>
        </authorList>
    </citation>
    <scope>NUCLEOTIDE SEQUENCE</scope>
    <source>
        <strain evidence="1">BR656</strain>
    </source>
</reference>
<organism evidence="1 2">
    <name type="scientific">Mammaliicoccus sciuri</name>
    <name type="common">Staphylococcus sciuri</name>
    <dbReference type="NCBI Taxonomy" id="1296"/>
    <lineage>
        <taxon>Bacteria</taxon>
        <taxon>Bacillati</taxon>
        <taxon>Bacillota</taxon>
        <taxon>Bacilli</taxon>
        <taxon>Bacillales</taxon>
        <taxon>Staphylococcaceae</taxon>
        <taxon>Mammaliicoccus</taxon>
    </lineage>
</organism>
<dbReference type="EMBL" id="JAPNQM010000001">
    <property type="protein sequence ID" value="MDL0116496.1"/>
    <property type="molecule type" value="Genomic_DNA"/>
</dbReference>
<sequence length="289" mass="33998">MRPFKTIDEQINILIDRGLTIRDKEEVKRYLIHNNYYNVVNMYSKLFQSKENVYISGTTFDEIKALHIFDTEIKNLLMKFIIIAEKHFKSIFAYHFAKKFHNKAFAYLDTSNYSSNDPLSLTQTLSYISKKVNDLIRSKKENSVKHHFKNHGDVPIWVIVNDLTLGNVIKLYKFIDNKTRNNIAKELSEILSTNIDKKINLEPNYLDNILDNVLNIRNCVAHNNKLLKYKCKNNIKYIPELYESLEIDSKSSRQTPFHVFIALKCFLPKDDYAILHNSLLKRTNNISKK</sequence>
<evidence type="ECO:0000313" key="2">
    <source>
        <dbReference type="Proteomes" id="UP001176210"/>
    </source>
</evidence>
<accession>A0ABT7HWH1</accession>
<keyword evidence="2" id="KW-1185">Reference proteome</keyword>
<proteinExistence type="predicted"/>
<comment type="caution">
    <text evidence="1">The sequence shown here is derived from an EMBL/GenBank/DDBJ whole genome shotgun (WGS) entry which is preliminary data.</text>
</comment>
<dbReference type="Proteomes" id="UP001176210">
    <property type="component" value="Unassembled WGS sequence"/>
</dbReference>
<dbReference type="Pfam" id="PF07751">
    <property type="entry name" value="Abi_2"/>
    <property type="match status" value="1"/>
</dbReference>
<protein>
    <submittedName>
        <fullName evidence="1">Abi family protein</fullName>
    </submittedName>
</protein>
<dbReference type="InterPro" id="IPR011664">
    <property type="entry name" value="Abi_system_AbiD/AbiF-like"/>
</dbReference>
<reference evidence="1" key="1">
    <citation type="submission" date="2022-09" db="EMBL/GenBank/DDBJ databases">
        <authorList>
            <person name="De Moura G.S."/>
            <person name="Carvalho E."/>
            <person name="Ramos Sanchez E.M."/>
            <person name="Sellera F.P."/>
            <person name="Marques M.F.S."/>
            <person name="Heinemann M.B."/>
            <person name="De Vliegher S."/>
            <person name="Souza F.N."/>
            <person name="Mota R.A."/>
        </authorList>
    </citation>
    <scope>NUCLEOTIDE SEQUENCE</scope>
    <source>
        <strain evidence="1">BR656</strain>
    </source>
</reference>